<dbReference type="AlphaFoldDB" id="A0AA86P8R9"/>
<dbReference type="Proteomes" id="UP001642409">
    <property type="component" value="Unassembled WGS sequence"/>
</dbReference>
<evidence type="ECO:0000313" key="2">
    <source>
        <dbReference type="EMBL" id="CAL6046682.1"/>
    </source>
</evidence>
<dbReference type="EMBL" id="CAXDID020000169">
    <property type="protein sequence ID" value="CAL6046682.1"/>
    <property type="molecule type" value="Genomic_DNA"/>
</dbReference>
<name>A0AA86P8R9_9EUKA</name>
<proteinExistence type="predicted"/>
<protein>
    <submittedName>
        <fullName evidence="1">Uncharacterized protein</fullName>
    </submittedName>
</protein>
<sequence length="465" mass="54509">MLRLEKIRLKHAKLYSLTRTDAFDGFKINADDVIRFCKHQTPEGNEFEIQIKCEYQSERVYTFMIPEQVVCELDVPIDVEITSEKRKQLFIKDSSSLQSSGSIHDFKEAHTEQLVIPQKYKEFMLLKQVLQYQIDDDVKYQLKFDQLKLLATHSKQFPLQSQKIAKDSPRTQYLLGKFCKNVLDLFRNDLEAGTGVYEYLSQEMWPLNRLLFQTQTTFPFQFDCLVLYKTSLIVCEFLQHYQQGYNDLIAVILNLCIDELIVDQKIEIYIQSQDASEPSESQNTKSFLKQMHAHNFHLTPNFDHEPLQTPLKNFISTSAHISSLLIKRLQPILQMFTLNAENAESSRKTLNNSLLTQIKQVDKTLFQFISKLQQKEQMVLYIMEWILSLFTRMFYPEQTQRLLGIWGDLVQQPTIQRVFLHCAQVLSTFKANIFEKCGVMDEKEYSDVFGTEGMEFLQAVSQLRL</sequence>
<organism evidence="1">
    <name type="scientific">Hexamita inflata</name>
    <dbReference type="NCBI Taxonomy" id="28002"/>
    <lineage>
        <taxon>Eukaryota</taxon>
        <taxon>Metamonada</taxon>
        <taxon>Diplomonadida</taxon>
        <taxon>Hexamitidae</taxon>
        <taxon>Hexamitinae</taxon>
        <taxon>Hexamita</taxon>
    </lineage>
</organism>
<dbReference type="EMBL" id="CATOUU010000554">
    <property type="protein sequence ID" value="CAI9933893.1"/>
    <property type="molecule type" value="Genomic_DNA"/>
</dbReference>
<accession>A0AA86P8R9</accession>
<comment type="caution">
    <text evidence="1">The sequence shown here is derived from an EMBL/GenBank/DDBJ whole genome shotgun (WGS) entry which is preliminary data.</text>
</comment>
<reference evidence="1" key="1">
    <citation type="submission" date="2023-06" db="EMBL/GenBank/DDBJ databases">
        <authorList>
            <person name="Kurt Z."/>
        </authorList>
    </citation>
    <scope>NUCLEOTIDE SEQUENCE</scope>
</reference>
<reference evidence="2 3" key="2">
    <citation type="submission" date="2024-07" db="EMBL/GenBank/DDBJ databases">
        <authorList>
            <person name="Akdeniz Z."/>
        </authorList>
    </citation>
    <scope>NUCLEOTIDE SEQUENCE [LARGE SCALE GENOMIC DNA]</scope>
</reference>
<evidence type="ECO:0000313" key="1">
    <source>
        <dbReference type="EMBL" id="CAI9933893.1"/>
    </source>
</evidence>
<keyword evidence="3" id="KW-1185">Reference proteome</keyword>
<gene>
    <name evidence="1" type="ORF">HINF_LOCUS21538</name>
    <name evidence="2" type="ORF">HINF_LOCUS41841</name>
</gene>
<evidence type="ECO:0000313" key="3">
    <source>
        <dbReference type="Proteomes" id="UP001642409"/>
    </source>
</evidence>